<evidence type="ECO:0000313" key="2">
    <source>
        <dbReference type="Proteomes" id="UP000782880"/>
    </source>
</evidence>
<dbReference type="AlphaFoldDB" id="A0A921INT5"/>
<sequence length="323" mass="36715">MKQQTLVIDPEFKAQIPPLTEDERKQLEENILADGEILSPILVWNDTIVDGHNRYEILQNHPEISFTVYPLTLENREQVLVWICKNQLGRRNLTPEQKKFLIGKQYDAEKHDGFHGNQHTLPASSGGVQNEHQQTAEKTCERIARENRVSSSSVRRAALFAQGVDLADKLCPGIRLQVLRGDLKAPDILFERLAKAAPEEYDVILEQIKNPRPKTKPTAKQQAPQLQEHLPTSYTAAKLPYAEPHFEEVGGYPKDPSAAYAQLDVAAAKMQETWTFIFKQTPNLRTDPEHRKAVQAILEKHLNFLNTLSRSLEFSEADEERSA</sequence>
<organism evidence="1 2">
    <name type="scientific">Subdoligranulum variabile</name>
    <dbReference type="NCBI Taxonomy" id="214851"/>
    <lineage>
        <taxon>Bacteria</taxon>
        <taxon>Bacillati</taxon>
        <taxon>Bacillota</taxon>
        <taxon>Clostridia</taxon>
        <taxon>Eubacteriales</taxon>
        <taxon>Oscillospiraceae</taxon>
        <taxon>Subdoligranulum</taxon>
    </lineage>
</organism>
<reference evidence="1" key="2">
    <citation type="submission" date="2021-09" db="EMBL/GenBank/DDBJ databases">
        <authorList>
            <person name="Gilroy R."/>
        </authorList>
    </citation>
    <scope>NUCLEOTIDE SEQUENCE</scope>
    <source>
        <strain evidence="1">ChiBcec21-2208</strain>
    </source>
</reference>
<dbReference type="EMBL" id="DYVE01000300">
    <property type="protein sequence ID" value="HJG29287.1"/>
    <property type="molecule type" value="Genomic_DNA"/>
</dbReference>
<protein>
    <recommendedName>
        <fullName evidence="3">ParB/Sulfiredoxin domain-containing protein</fullName>
    </recommendedName>
</protein>
<evidence type="ECO:0000313" key="1">
    <source>
        <dbReference type="EMBL" id="HJG29287.1"/>
    </source>
</evidence>
<name>A0A921INT5_9FIRM</name>
<dbReference type="Proteomes" id="UP000782880">
    <property type="component" value="Unassembled WGS sequence"/>
</dbReference>
<gene>
    <name evidence="1" type="ORF">K8V20_11675</name>
</gene>
<evidence type="ECO:0008006" key="3">
    <source>
        <dbReference type="Google" id="ProtNLM"/>
    </source>
</evidence>
<proteinExistence type="predicted"/>
<accession>A0A921INT5</accession>
<comment type="caution">
    <text evidence="1">The sequence shown here is derived from an EMBL/GenBank/DDBJ whole genome shotgun (WGS) entry which is preliminary data.</text>
</comment>
<reference evidence="1" key="1">
    <citation type="journal article" date="2021" name="PeerJ">
        <title>Extensive microbial diversity within the chicken gut microbiome revealed by metagenomics and culture.</title>
        <authorList>
            <person name="Gilroy R."/>
            <person name="Ravi A."/>
            <person name="Getino M."/>
            <person name="Pursley I."/>
            <person name="Horton D.L."/>
            <person name="Alikhan N.F."/>
            <person name="Baker D."/>
            <person name="Gharbi K."/>
            <person name="Hall N."/>
            <person name="Watson M."/>
            <person name="Adriaenssens E.M."/>
            <person name="Foster-Nyarko E."/>
            <person name="Jarju S."/>
            <person name="Secka A."/>
            <person name="Antonio M."/>
            <person name="Oren A."/>
            <person name="Chaudhuri R.R."/>
            <person name="La Ragione R."/>
            <person name="Hildebrand F."/>
            <person name="Pallen M.J."/>
        </authorList>
    </citation>
    <scope>NUCLEOTIDE SEQUENCE</scope>
    <source>
        <strain evidence="1">ChiBcec21-2208</strain>
    </source>
</reference>